<dbReference type="PRINTS" id="PR00069">
    <property type="entry name" value="ALDKETRDTASE"/>
</dbReference>
<dbReference type="InterPro" id="IPR020471">
    <property type="entry name" value="AKR"/>
</dbReference>
<protein>
    <submittedName>
        <fullName evidence="3">General stress protein 69</fullName>
        <ecNumber evidence="3">1.1.1.-</ecNumber>
    </submittedName>
</protein>
<dbReference type="GO" id="GO:0005829">
    <property type="term" value="C:cytosol"/>
    <property type="evidence" value="ECO:0007669"/>
    <property type="project" value="TreeGrafter"/>
</dbReference>
<dbReference type="Pfam" id="PF00248">
    <property type="entry name" value="Aldo_ket_red"/>
    <property type="match status" value="1"/>
</dbReference>
<dbReference type="EC" id="1.1.1.-" evidence="3"/>
<gene>
    <name evidence="3" type="primary">yhdN_2</name>
    <name evidence="3" type="ORF">Poly59_48660</name>
</gene>
<dbReference type="AlphaFoldDB" id="A0A5C6EGB2"/>
<name>A0A5C6EGB2_9BACT</name>
<organism evidence="3 4">
    <name type="scientific">Rubripirellula reticaptiva</name>
    <dbReference type="NCBI Taxonomy" id="2528013"/>
    <lineage>
        <taxon>Bacteria</taxon>
        <taxon>Pseudomonadati</taxon>
        <taxon>Planctomycetota</taxon>
        <taxon>Planctomycetia</taxon>
        <taxon>Pirellulales</taxon>
        <taxon>Pirellulaceae</taxon>
        <taxon>Rubripirellula</taxon>
    </lineage>
</organism>
<dbReference type="Gene3D" id="3.20.20.100">
    <property type="entry name" value="NADP-dependent oxidoreductase domain"/>
    <property type="match status" value="1"/>
</dbReference>
<feature type="domain" description="NADP-dependent oxidoreductase" evidence="2">
    <location>
        <begin position="4"/>
        <end position="294"/>
    </location>
</feature>
<dbReference type="EMBL" id="SJPX01000005">
    <property type="protein sequence ID" value="TWU48022.1"/>
    <property type="molecule type" value="Genomic_DNA"/>
</dbReference>
<keyword evidence="1 3" id="KW-0560">Oxidoreductase</keyword>
<dbReference type="SUPFAM" id="SSF51430">
    <property type="entry name" value="NAD(P)-linked oxidoreductase"/>
    <property type="match status" value="1"/>
</dbReference>
<reference evidence="3 4" key="1">
    <citation type="submission" date="2019-02" db="EMBL/GenBank/DDBJ databases">
        <title>Deep-cultivation of Planctomycetes and their phenomic and genomic characterization uncovers novel biology.</title>
        <authorList>
            <person name="Wiegand S."/>
            <person name="Jogler M."/>
            <person name="Boedeker C."/>
            <person name="Pinto D."/>
            <person name="Vollmers J."/>
            <person name="Rivas-Marin E."/>
            <person name="Kohn T."/>
            <person name="Peeters S.H."/>
            <person name="Heuer A."/>
            <person name="Rast P."/>
            <person name="Oberbeckmann S."/>
            <person name="Bunk B."/>
            <person name="Jeske O."/>
            <person name="Meyerdierks A."/>
            <person name="Storesund J.E."/>
            <person name="Kallscheuer N."/>
            <person name="Luecker S."/>
            <person name="Lage O.M."/>
            <person name="Pohl T."/>
            <person name="Merkel B.J."/>
            <person name="Hornburger P."/>
            <person name="Mueller R.-W."/>
            <person name="Bruemmer F."/>
            <person name="Labrenz M."/>
            <person name="Spormann A.M."/>
            <person name="Op Den Camp H."/>
            <person name="Overmann J."/>
            <person name="Amann R."/>
            <person name="Jetten M.S.M."/>
            <person name="Mascher T."/>
            <person name="Medema M.H."/>
            <person name="Devos D.P."/>
            <person name="Kaster A.-K."/>
            <person name="Ovreas L."/>
            <person name="Rohde M."/>
            <person name="Galperin M.Y."/>
            <person name="Jogler C."/>
        </authorList>
    </citation>
    <scope>NUCLEOTIDE SEQUENCE [LARGE SCALE GENOMIC DNA]</scope>
    <source>
        <strain evidence="3 4">Poly59</strain>
    </source>
</reference>
<dbReference type="InterPro" id="IPR036812">
    <property type="entry name" value="NAD(P)_OxRdtase_dom_sf"/>
</dbReference>
<sequence length="295" mass="31675">MNSITFGLWPLAGVTTVGVTADDADATMTAIIDGGLTAFDTAFSYGYDGESDQLLGRFIGNDRDRFSVTGKVGQRWSADHKRIVDGSAATLCADAETSLKRIGIEQFDVLMLHSPDPNVEIEKSAETMGELLHRGLTKRVGVCNVDAEQLRRFSGAVACTAVQCPLNLLQRDSLDDFIPEAMKLGCEVHVFWALMKGLLAGKISRDHQFAEGDSRPGYEVFQGAARQHAHDVIDQMKLIAESTGKTIAQLSIGWAASQPGVSSALVGARRPEQAQEIAATTRLSPDVLAALDALI</sequence>
<dbReference type="InterPro" id="IPR023210">
    <property type="entry name" value="NADP_OxRdtase_dom"/>
</dbReference>
<dbReference type="PANTHER" id="PTHR43364">
    <property type="entry name" value="NADH-SPECIFIC METHYLGLYOXAL REDUCTASE-RELATED"/>
    <property type="match status" value="1"/>
</dbReference>
<dbReference type="OrthoDB" id="9804790at2"/>
<keyword evidence="4" id="KW-1185">Reference proteome</keyword>
<evidence type="ECO:0000313" key="4">
    <source>
        <dbReference type="Proteomes" id="UP000317977"/>
    </source>
</evidence>
<evidence type="ECO:0000256" key="1">
    <source>
        <dbReference type="ARBA" id="ARBA00023002"/>
    </source>
</evidence>
<dbReference type="RefSeq" id="WP_146536448.1">
    <property type="nucleotide sequence ID" value="NZ_SJPX01000005.1"/>
</dbReference>
<dbReference type="Proteomes" id="UP000317977">
    <property type="component" value="Unassembled WGS sequence"/>
</dbReference>
<dbReference type="PANTHER" id="PTHR43364:SF4">
    <property type="entry name" value="NAD(P)-LINKED OXIDOREDUCTASE SUPERFAMILY PROTEIN"/>
    <property type="match status" value="1"/>
</dbReference>
<accession>A0A5C6EGB2</accession>
<dbReference type="InterPro" id="IPR050523">
    <property type="entry name" value="AKR_Detox_Biosynth"/>
</dbReference>
<evidence type="ECO:0000313" key="3">
    <source>
        <dbReference type="EMBL" id="TWU48022.1"/>
    </source>
</evidence>
<evidence type="ECO:0000259" key="2">
    <source>
        <dbReference type="Pfam" id="PF00248"/>
    </source>
</evidence>
<comment type="caution">
    <text evidence="3">The sequence shown here is derived from an EMBL/GenBank/DDBJ whole genome shotgun (WGS) entry which is preliminary data.</text>
</comment>
<dbReference type="GO" id="GO:0016491">
    <property type="term" value="F:oxidoreductase activity"/>
    <property type="evidence" value="ECO:0007669"/>
    <property type="project" value="UniProtKB-KW"/>
</dbReference>
<proteinExistence type="predicted"/>